<protein>
    <recommendedName>
        <fullName evidence="3">Peptidoglycan binding-like domain-containing protein</fullName>
    </recommendedName>
</protein>
<organism evidence="1 2">
    <name type="scientific">Cellulomonas biazotea</name>
    <dbReference type="NCBI Taxonomy" id="1709"/>
    <lineage>
        <taxon>Bacteria</taxon>
        <taxon>Bacillati</taxon>
        <taxon>Actinomycetota</taxon>
        <taxon>Actinomycetes</taxon>
        <taxon>Micrococcales</taxon>
        <taxon>Cellulomonadaceae</taxon>
        <taxon>Cellulomonas</taxon>
    </lineage>
</organism>
<evidence type="ECO:0000313" key="2">
    <source>
        <dbReference type="Proteomes" id="UP000289954"/>
    </source>
</evidence>
<gene>
    <name evidence="1" type="ORF">CBZ_13930</name>
</gene>
<name>A0A402DQD1_9CELL</name>
<evidence type="ECO:0000313" key="1">
    <source>
        <dbReference type="EMBL" id="GCE76337.1"/>
    </source>
</evidence>
<reference evidence="1 2" key="1">
    <citation type="submission" date="2019-01" db="EMBL/GenBank/DDBJ databases">
        <title>Draft genome sequence of Cellulomonas takizawaensis strain TKZ-21.</title>
        <authorList>
            <person name="Yamamura H."/>
            <person name="Hayashi T."/>
            <person name="Hamada M."/>
            <person name="Serisawa Y."/>
            <person name="Matsuyama K."/>
            <person name="Nakagawa Y."/>
            <person name="Otoguro M."/>
            <person name="Yanagida F."/>
            <person name="Hayakawa M."/>
        </authorList>
    </citation>
    <scope>NUCLEOTIDE SEQUENCE [LARGE SCALE GENOMIC DNA]</scope>
    <source>
        <strain evidence="1 2">NBRC12680</strain>
    </source>
</reference>
<dbReference type="EMBL" id="BIMR01000090">
    <property type="protein sequence ID" value="GCE76337.1"/>
    <property type="molecule type" value="Genomic_DNA"/>
</dbReference>
<dbReference type="InterPro" id="IPR036365">
    <property type="entry name" value="PGBD-like_sf"/>
</dbReference>
<dbReference type="Gene3D" id="1.10.101.10">
    <property type="entry name" value="PGBD-like superfamily/PGBD"/>
    <property type="match status" value="1"/>
</dbReference>
<accession>A0A402DQD1</accession>
<evidence type="ECO:0008006" key="3">
    <source>
        <dbReference type="Google" id="ProtNLM"/>
    </source>
</evidence>
<proteinExistence type="predicted"/>
<dbReference type="AlphaFoldDB" id="A0A402DQD1"/>
<dbReference type="SUPFAM" id="SSF47090">
    <property type="entry name" value="PGBD-like"/>
    <property type="match status" value="1"/>
</dbReference>
<dbReference type="Proteomes" id="UP000289954">
    <property type="component" value="Unassembled WGS sequence"/>
</dbReference>
<keyword evidence="2" id="KW-1185">Reference proteome</keyword>
<sequence length="336" mass="34011">MKGRAGVATVALALGLAIPLAVGAGLAVVTLMRSPLDSNTPQEPIIATVGRAERLDTQTATVSWVPASTQVVRTQATGTITQLSLTVGAPLTSGDTVMSVDGAPVVAYVAPAPLYRDIGAGMSGDDVTTAQRLLVTEGHLSRADGEVGQATTRAILEFNKAHGRGDSSTLSVSSLQWVPEGSGAPQEVHVHVGDVIGPQGDLYTTATSGDQIVVTTTAADTDRTLTVGGAKVPLPATVTHITVPTDVTAVREAMAGEPTATATVAATVARQVGTVPASAVVIDDDGTACFFPGVDGNPIQIAAEQGSFGLVDVDPELVGTPVLADPRHTRTDLSCA</sequence>
<dbReference type="InterPro" id="IPR036366">
    <property type="entry name" value="PGBDSf"/>
</dbReference>
<comment type="caution">
    <text evidence="1">The sequence shown here is derived from an EMBL/GenBank/DDBJ whole genome shotgun (WGS) entry which is preliminary data.</text>
</comment>